<dbReference type="InterPro" id="IPR000192">
    <property type="entry name" value="Aminotrans_V_dom"/>
</dbReference>
<dbReference type="InterPro" id="IPR015424">
    <property type="entry name" value="PyrdxlP-dep_Trfase"/>
</dbReference>
<reference evidence="3" key="1">
    <citation type="submission" date="2018-05" db="EMBL/GenBank/DDBJ databases">
        <authorList>
            <person name="Lanie J.A."/>
            <person name="Ng W.-L."/>
            <person name="Kazmierczak K.M."/>
            <person name="Andrzejewski T.M."/>
            <person name="Davidsen T.M."/>
            <person name="Wayne K.J."/>
            <person name="Tettelin H."/>
            <person name="Glass J.I."/>
            <person name="Rusch D."/>
            <person name="Podicherti R."/>
            <person name="Tsui H.-C.T."/>
            <person name="Winkler M.E."/>
        </authorList>
    </citation>
    <scope>NUCLEOTIDE SEQUENCE</scope>
</reference>
<dbReference type="Gene3D" id="3.40.640.10">
    <property type="entry name" value="Type I PLP-dependent aspartate aminotransferase-like (Major domain)"/>
    <property type="match status" value="1"/>
</dbReference>
<dbReference type="Gene3D" id="3.90.1150.10">
    <property type="entry name" value="Aspartate Aminotransferase, domain 1"/>
    <property type="match status" value="1"/>
</dbReference>
<protein>
    <recommendedName>
        <fullName evidence="2">Aminotransferase class V domain-containing protein</fullName>
    </recommendedName>
</protein>
<name>A0A381P2E6_9ZZZZ</name>
<dbReference type="AlphaFoldDB" id="A0A381P2E6"/>
<dbReference type="Pfam" id="PF00266">
    <property type="entry name" value="Aminotran_5"/>
    <property type="match status" value="1"/>
</dbReference>
<sequence length="371" mass="42829">MDPEITFLNHGSYGACPISVFDDYQKWQKELEQQPVQFMTENLWKYLKRSRQYIGEYINCPERDILLFPNPTTAVNNIFDNLHLSNGDEVLMTQHEYGALVRAWGNASKKNKFKIVQQEISMPVKTKGDFIDQFLSGVNSNTKVIFISHITSQTALIFPVDEICKYAKKKDIITIVDGAHAPGHINLDLKKMNCDYYTGACHKWLCAPKGASFLYVRRELQNNMTPQTVSWGEEGEDPGPTQFLMDFQWQGTRDMSAFLSIPSAINFVRKSNWKKRQIVSKEIILEVSHQLQLLLNTEPIFIGKEWIGQMVSHPLPEGAPVTLKNSLWKEYSIEVPIFEWKNQKFIRVSVHGYNDRADIKKLIYALEKLLF</sequence>
<evidence type="ECO:0000256" key="1">
    <source>
        <dbReference type="ARBA" id="ARBA00022898"/>
    </source>
</evidence>
<dbReference type="SUPFAM" id="SSF53383">
    <property type="entry name" value="PLP-dependent transferases"/>
    <property type="match status" value="1"/>
</dbReference>
<dbReference type="PANTHER" id="PTHR43092:SF2">
    <property type="entry name" value="HERCYNYLCYSTEINE SULFOXIDE LYASE"/>
    <property type="match status" value="1"/>
</dbReference>
<gene>
    <name evidence="3" type="ORF">METZ01_LOCUS13343</name>
</gene>
<dbReference type="EMBL" id="UINC01000746">
    <property type="protein sequence ID" value="SUZ60489.1"/>
    <property type="molecule type" value="Genomic_DNA"/>
</dbReference>
<dbReference type="InterPro" id="IPR015421">
    <property type="entry name" value="PyrdxlP-dep_Trfase_major"/>
</dbReference>
<keyword evidence="1" id="KW-0663">Pyridoxal phosphate</keyword>
<feature type="domain" description="Aminotransferase class V" evidence="2">
    <location>
        <begin position="36"/>
        <end position="362"/>
    </location>
</feature>
<proteinExistence type="predicted"/>
<dbReference type="PANTHER" id="PTHR43092">
    <property type="entry name" value="L-CYSTEINE DESULFHYDRASE"/>
    <property type="match status" value="1"/>
</dbReference>
<accession>A0A381P2E6</accession>
<organism evidence="3">
    <name type="scientific">marine metagenome</name>
    <dbReference type="NCBI Taxonomy" id="408172"/>
    <lineage>
        <taxon>unclassified sequences</taxon>
        <taxon>metagenomes</taxon>
        <taxon>ecological metagenomes</taxon>
    </lineage>
</organism>
<evidence type="ECO:0000259" key="2">
    <source>
        <dbReference type="Pfam" id="PF00266"/>
    </source>
</evidence>
<dbReference type="InterPro" id="IPR015422">
    <property type="entry name" value="PyrdxlP-dep_Trfase_small"/>
</dbReference>
<evidence type="ECO:0000313" key="3">
    <source>
        <dbReference type="EMBL" id="SUZ60489.1"/>
    </source>
</evidence>